<reference evidence="1" key="1">
    <citation type="journal article" date="2021" name="PeerJ">
        <title>Extensive microbial diversity within the chicken gut microbiome revealed by metagenomics and culture.</title>
        <authorList>
            <person name="Gilroy R."/>
            <person name="Ravi A."/>
            <person name="Getino M."/>
            <person name="Pursley I."/>
            <person name="Horton D.L."/>
            <person name="Alikhan N.F."/>
            <person name="Baker D."/>
            <person name="Gharbi K."/>
            <person name="Hall N."/>
            <person name="Watson M."/>
            <person name="Adriaenssens E.M."/>
            <person name="Foster-Nyarko E."/>
            <person name="Jarju S."/>
            <person name="Secka A."/>
            <person name="Antonio M."/>
            <person name="Oren A."/>
            <person name="Chaudhuri R.R."/>
            <person name="La Ragione R."/>
            <person name="Hildebrand F."/>
            <person name="Pallen M.J."/>
        </authorList>
    </citation>
    <scope>NUCLEOTIDE SEQUENCE</scope>
    <source>
        <strain evidence="1">5790</strain>
    </source>
</reference>
<proteinExistence type="predicted"/>
<protein>
    <submittedName>
        <fullName evidence="1">Uncharacterized protein</fullName>
    </submittedName>
</protein>
<dbReference type="AlphaFoldDB" id="A0A9D1PQT1"/>
<name>A0A9D1PQT1_9FIRM</name>
<sequence length="109" mass="12023">MITAFDSLIVDADNLSELEDFDTDKLLLITCGLSQKATVTASSIDDECFSYCIQRAFKTVSGKTLLPQEFKIHCSKKAGNLYPALETVTLLLLFDVPPAEISDKLTIFI</sequence>
<evidence type="ECO:0000313" key="2">
    <source>
        <dbReference type="Proteomes" id="UP000824162"/>
    </source>
</evidence>
<evidence type="ECO:0000313" key="1">
    <source>
        <dbReference type="EMBL" id="HIV85527.1"/>
    </source>
</evidence>
<organism evidence="1 2">
    <name type="scientific">Candidatus Monoglobus merdigallinarum</name>
    <dbReference type="NCBI Taxonomy" id="2838698"/>
    <lineage>
        <taxon>Bacteria</taxon>
        <taxon>Bacillati</taxon>
        <taxon>Bacillota</taxon>
        <taxon>Clostridia</taxon>
        <taxon>Monoglobales</taxon>
        <taxon>Monoglobaceae</taxon>
        <taxon>Monoglobus</taxon>
    </lineage>
</organism>
<dbReference type="Proteomes" id="UP000824162">
    <property type="component" value="Unassembled WGS sequence"/>
</dbReference>
<comment type="caution">
    <text evidence="1">The sequence shown here is derived from an EMBL/GenBank/DDBJ whole genome shotgun (WGS) entry which is preliminary data.</text>
</comment>
<gene>
    <name evidence="1" type="ORF">H9900_01815</name>
</gene>
<reference evidence="1" key="2">
    <citation type="submission" date="2021-04" db="EMBL/GenBank/DDBJ databases">
        <authorList>
            <person name="Gilroy R."/>
        </authorList>
    </citation>
    <scope>NUCLEOTIDE SEQUENCE</scope>
    <source>
        <strain evidence="1">5790</strain>
    </source>
</reference>
<accession>A0A9D1PQT1</accession>
<dbReference type="EMBL" id="DXIJ01000035">
    <property type="protein sequence ID" value="HIV85527.1"/>
    <property type="molecule type" value="Genomic_DNA"/>
</dbReference>